<reference evidence="3" key="1">
    <citation type="journal article" date="2019" name="Int. J. Syst. Evol. Microbiol.">
        <title>The Global Catalogue of Microorganisms (GCM) 10K type strain sequencing project: providing services to taxonomists for standard genome sequencing and annotation.</title>
        <authorList>
            <consortium name="The Broad Institute Genomics Platform"/>
            <consortium name="The Broad Institute Genome Sequencing Center for Infectious Disease"/>
            <person name="Wu L."/>
            <person name="Ma J."/>
        </authorList>
    </citation>
    <scope>NUCLEOTIDE SEQUENCE [LARGE SCALE GENOMIC DNA]</scope>
    <source>
        <strain evidence="3">CGMCC 1.10363</strain>
    </source>
</reference>
<dbReference type="EMBL" id="JBHSCN010000005">
    <property type="protein sequence ID" value="MFC4243563.1"/>
    <property type="molecule type" value="Genomic_DNA"/>
</dbReference>
<organism evidence="2 3">
    <name type="scientific">Gryllotalpicola reticulitermitis</name>
    <dbReference type="NCBI Taxonomy" id="1184153"/>
    <lineage>
        <taxon>Bacteria</taxon>
        <taxon>Bacillati</taxon>
        <taxon>Actinomycetota</taxon>
        <taxon>Actinomycetes</taxon>
        <taxon>Micrococcales</taxon>
        <taxon>Microbacteriaceae</taxon>
        <taxon>Gryllotalpicola</taxon>
    </lineage>
</organism>
<gene>
    <name evidence="2" type="ORF">ACFOYW_09265</name>
</gene>
<evidence type="ECO:0000313" key="2">
    <source>
        <dbReference type="EMBL" id="MFC4243563.1"/>
    </source>
</evidence>
<keyword evidence="3" id="KW-1185">Reference proteome</keyword>
<dbReference type="Proteomes" id="UP001595900">
    <property type="component" value="Unassembled WGS sequence"/>
</dbReference>
<protein>
    <submittedName>
        <fullName evidence="2">Metallopeptidase family protein</fullName>
    </submittedName>
</protein>
<name>A0ABV8Q895_9MICO</name>
<accession>A0ABV8Q895</accession>
<comment type="caution">
    <text evidence="2">The sequence shown here is derived from an EMBL/GenBank/DDBJ whole genome shotgun (WGS) entry which is preliminary data.</text>
</comment>
<dbReference type="CDD" id="cd12954">
    <property type="entry name" value="MMP_TTHA0227_like_1"/>
    <property type="match status" value="1"/>
</dbReference>
<evidence type="ECO:0000313" key="3">
    <source>
        <dbReference type="Proteomes" id="UP001595900"/>
    </source>
</evidence>
<evidence type="ECO:0000256" key="1">
    <source>
        <dbReference type="SAM" id="MobiDB-lite"/>
    </source>
</evidence>
<dbReference type="SUPFAM" id="SSF55486">
    <property type="entry name" value="Metalloproteases ('zincins'), catalytic domain"/>
    <property type="match status" value="1"/>
</dbReference>
<dbReference type="RefSeq" id="WP_390228647.1">
    <property type="nucleotide sequence ID" value="NZ_JBHSCN010000005.1"/>
</dbReference>
<feature type="region of interest" description="Disordered" evidence="1">
    <location>
        <begin position="1"/>
        <end position="32"/>
    </location>
</feature>
<proteinExistence type="predicted"/>
<sequence length="148" mass="17100">MPRSRRRETQPASPAPARNRHGRRGVRGPITGPHLPLLQGRIDFFETTVASCADYLKGLWPDELAPVRFEIAAAPANALGPDDVERWSVDAARDRITLFRVPIERLAKLHRNDEYHRRMFIESCVFRAVAEYLGKDPWELAPERYRHY</sequence>